<evidence type="ECO:0000313" key="1">
    <source>
        <dbReference type="EMBL" id="CAG8692086.1"/>
    </source>
</evidence>
<organism evidence="1 2">
    <name type="scientific">Racocetra persica</name>
    <dbReference type="NCBI Taxonomy" id="160502"/>
    <lineage>
        <taxon>Eukaryota</taxon>
        <taxon>Fungi</taxon>
        <taxon>Fungi incertae sedis</taxon>
        <taxon>Mucoromycota</taxon>
        <taxon>Glomeromycotina</taxon>
        <taxon>Glomeromycetes</taxon>
        <taxon>Diversisporales</taxon>
        <taxon>Gigasporaceae</taxon>
        <taxon>Racocetra</taxon>
    </lineage>
</organism>
<keyword evidence="2" id="KW-1185">Reference proteome</keyword>
<accession>A0ACA9P5P2</accession>
<comment type="caution">
    <text evidence="1">The sequence shown here is derived from an EMBL/GenBank/DDBJ whole genome shotgun (WGS) entry which is preliminary data.</text>
</comment>
<gene>
    <name evidence="1" type="ORF">RPERSI_LOCUS9603</name>
</gene>
<dbReference type="Proteomes" id="UP000789920">
    <property type="component" value="Unassembled WGS sequence"/>
</dbReference>
<dbReference type="EMBL" id="CAJVQC010018271">
    <property type="protein sequence ID" value="CAG8692086.1"/>
    <property type="molecule type" value="Genomic_DNA"/>
</dbReference>
<sequence length="208" mass="24809">MEAATLNKLTLIQPQHNLILYNSEISPQVKKDRREYFNMYNKRPEIKEKRKLARLAREGEKMKQERETKAKYYQAENIQVLITLKDEGVYDMVNIMKLAQAGKKPELRIITLTKWKDWKEKAMEQKQIRSEVEVEREKIIDDYEAEQKKNVKADCYNCGEYKKAMEKKLNKKVVSNMEIERVKKAENKLKELYYEYDKAAEESDGDLD</sequence>
<name>A0ACA9P5P2_9GLOM</name>
<proteinExistence type="predicted"/>
<reference evidence="1" key="1">
    <citation type="submission" date="2021-06" db="EMBL/GenBank/DDBJ databases">
        <authorList>
            <person name="Kallberg Y."/>
            <person name="Tangrot J."/>
            <person name="Rosling A."/>
        </authorList>
    </citation>
    <scope>NUCLEOTIDE SEQUENCE</scope>
    <source>
        <strain evidence="1">MA461A</strain>
    </source>
</reference>
<evidence type="ECO:0000313" key="2">
    <source>
        <dbReference type="Proteomes" id="UP000789920"/>
    </source>
</evidence>
<protein>
    <submittedName>
        <fullName evidence="1">32902_t:CDS:1</fullName>
    </submittedName>
</protein>